<accession>A0ABZ2RD09</accession>
<dbReference type="InterPro" id="IPR054232">
    <property type="entry name" value="DUF6957"/>
</dbReference>
<name>A0ABZ2RD09_ECTME</name>
<protein>
    <recommendedName>
        <fullName evidence="1">DUF6957 domain-containing protein</fullName>
    </recommendedName>
</protein>
<dbReference type="Pfam" id="PF22275">
    <property type="entry name" value="DUF6957"/>
    <property type="match status" value="1"/>
</dbReference>
<proteinExistence type="predicted"/>
<keyword evidence="3" id="KW-1185">Reference proteome</keyword>
<gene>
    <name evidence="2" type="ORF">WG219_10995</name>
</gene>
<evidence type="ECO:0000259" key="1">
    <source>
        <dbReference type="Pfam" id="PF22275"/>
    </source>
</evidence>
<sequence>MSELNKIAALLHGPGEVMPGIQMSWEQARARVEARGRASWMDFCVVENWNWIDLTLSAEAQEKFRSAGLQPVVLYAHNVLFDSRRRFDVGDWVRTTPLVSFSEDCFFQTRNTLYVLVGNGQRKQAEFATVMSIF</sequence>
<dbReference type="EMBL" id="CP148074">
    <property type="protein sequence ID" value="WXL23883.1"/>
    <property type="molecule type" value="Genomic_DNA"/>
</dbReference>
<feature type="domain" description="DUF6957" evidence="1">
    <location>
        <begin position="20"/>
        <end position="132"/>
    </location>
</feature>
<dbReference type="Proteomes" id="UP001476583">
    <property type="component" value="Chromosome"/>
</dbReference>
<evidence type="ECO:0000313" key="2">
    <source>
        <dbReference type="EMBL" id="WXL23883.1"/>
    </source>
</evidence>
<reference evidence="2 3" key="1">
    <citation type="submission" date="2024-03" db="EMBL/GenBank/DDBJ databases">
        <title>Complete genome of BD2.</title>
        <authorList>
            <person name="Cao G."/>
        </authorList>
    </citation>
    <scope>NUCLEOTIDE SEQUENCE [LARGE SCALE GENOMIC DNA]</scope>
    <source>
        <strain evidence="2 3">BD2</strain>
    </source>
</reference>
<evidence type="ECO:0000313" key="3">
    <source>
        <dbReference type="Proteomes" id="UP001476583"/>
    </source>
</evidence>
<organism evidence="2 3">
    <name type="scientific">Ectopseudomonas mendocina</name>
    <name type="common">Pseudomonas mendocina</name>
    <dbReference type="NCBI Taxonomy" id="300"/>
    <lineage>
        <taxon>Bacteria</taxon>
        <taxon>Pseudomonadati</taxon>
        <taxon>Pseudomonadota</taxon>
        <taxon>Gammaproteobacteria</taxon>
        <taxon>Pseudomonadales</taxon>
        <taxon>Pseudomonadaceae</taxon>
        <taxon>Ectopseudomonas</taxon>
    </lineage>
</organism>